<dbReference type="Pfam" id="PF01569">
    <property type="entry name" value="PAP2"/>
    <property type="match status" value="1"/>
</dbReference>
<accession>A0ABY1PLC8</accession>
<dbReference type="Proteomes" id="UP001157914">
    <property type="component" value="Unassembled WGS sequence"/>
</dbReference>
<dbReference type="Pfam" id="PF09335">
    <property type="entry name" value="VTT_dom"/>
    <property type="match status" value="1"/>
</dbReference>
<evidence type="ECO:0000313" key="10">
    <source>
        <dbReference type="EMBL" id="SMP36566.1"/>
    </source>
</evidence>
<feature type="compositionally biased region" description="Basic and acidic residues" evidence="7">
    <location>
        <begin position="681"/>
        <end position="690"/>
    </location>
</feature>
<name>A0ABY1PLC8_9HYPH</name>
<comment type="similarity">
    <text evidence="2">Belongs to the DedA family.</text>
</comment>
<evidence type="ECO:0000256" key="5">
    <source>
        <dbReference type="ARBA" id="ARBA00022989"/>
    </source>
</evidence>
<evidence type="ECO:0000256" key="1">
    <source>
        <dbReference type="ARBA" id="ARBA00004651"/>
    </source>
</evidence>
<feature type="transmembrane region" description="Helical" evidence="8">
    <location>
        <begin position="450"/>
        <end position="468"/>
    </location>
</feature>
<gene>
    <name evidence="10" type="ORF">SAMN06265374_4196</name>
</gene>
<evidence type="ECO:0000256" key="4">
    <source>
        <dbReference type="ARBA" id="ARBA00022692"/>
    </source>
</evidence>
<feature type="transmembrane region" description="Helical" evidence="8">
    <location>
        <begin position="326"/>
        <end position="347"/>
    </location>
</feature>
<evidence type="ECO:0000313" key="11">
    <source>
        <dbReference type="Proteomes" id="UP001157914"/>
    </source>
</evidence>
<dbReference type="InterPro" id="IPR000326">
    <property type="entry name" value="PAP2/HPO"/>
</dbReference>
<evidence type="ECO:0000256" key="8">
    <source>
        <dbReference type="SAM" id="Phobius"/>
    </source>
</evidence>
<reference evidence="10 11" key="1">
    <citation type="submission" date="2017-05" db="EMBL/GenBank/DDBJ databases">
        <authorList>
            <person name="Varghese N."/>
            <person name="Submissions S."/>
        </authorList>
    </citation>
    <scope>NUCLEOTIDE SEQUENCE [LARGE SCALE GENOMIC DNA]</scope>
    <source>
        <strain evidence="10 11">DSM 15949</strain>
    </source>
</reference>
<sequence>MTEFLDPVLTFIAENPSLAGLICFLAAMGEALFIIGLFVPTTVVLVGAGTLVGLGKLDPTPIFIWTTLGATAGDAISYWIGWKFKDRIKSVWPLRNYSHMIESGERFFDRHGGKSVFFGRFVPGVKSVVPGIAGMAGMNFTRFTVVNVTSAFAWTIAHLGPGIIAGSALSAVGQISTRLAVVLGALLVVIFLLVILGRWLIIIILPLFPNSQAAAVSWFAKREDRVSKWIAQNFDPAHPRSAGMLVSALILLITMPAFFWLVGEVAPGEPMVRADLAILNFFDSLRTPIGDKIMVFITSLGDGVVVTAVTVSVAAYLFARKAWRRGIGFVIAMGGTALFVPLFKLLLHRSRPIELYAGADAYSFPSGHATLNAVLFGICAVLIAHDRSKWVKASVFTLIATYVIAIGFSRVYLGAHWMSDVLAGLLFGTAMVSAFAFIFGAIHNEKIGRWTVASIVAVSLSLFGGWHLSQTFDRALTTYEPKINKEILTASSWRTTGWMSLPDRRIELNGDIEEPLVVQFAGGLDYFASTAAQNGWVRPPEWSLTSAGGFVEGQTPPGSLPILPRTQNGRQPVLVLIRNDEDLEEGGRWVLRLWPSRFEVLEGGALFPLYVGSVVHENILRPMGEFSGPRTDLDVPPPSENPARLLPGSEAKTRPDGTTVVLGQGPDDAPGHSQDSANTPDKPETNSRGR</sequence>
<evidence type="ECO:0000259" key="9">
    <source>
        <dbReference type="SMART" id="SM00014"/>
    </source>
</evidence>
<dbReference type="Pfam" id="PF14067">
    <property type="entry name" value="LssY_C"/>
    <property type="match status" value="1"/>
</dbReference>
<feature type="region of interest" description="Disordered" evidence="7">
    <location>
        <begin position="627"/>
        <end position="690"/>
    </location>
</feature>
<dbReference type="PANTHER" id="PTHR30353:SF15">
    <property type="entry name" value="INNER MEMBRANE PROTEIN YABI"/>
    <property type="match status" value="1"/>
</dbReference>
<evidence type="ECO:0000256" key="7">
    <source>
        <dbReference type="SAM" id="MobiDB-lite"/>
    </source>
</evidence>
<feature type="domain" description="Phosphatidic acid phosphatase type 2/haloperoxidase" evidence="9">
    <location>
        <begin position="326"/>
        <end position="436"/>
    </location>
</feature>
<protein>
    <submittedName>
        <fullName evidence="10">Undecaprenyl-diphosphatase</fullName>
    </submittedName>
</protein>
<dbReference type="SUPFAM" id="SSF48317">
    <property type="entry name" value="Acid phosphatase/Vanadium-dependent haloperoxidase"/>
    <property type="match status" value="1"/>
</dbReference>
<feature type="transmembrane region" description="Helical" evidence="8">
    <location>
        <begin position="31"/>
        <end position="55"/>
    </location>
</feature>
<feature type="transmembrane region" description="Helical" evidence="8">
    <location>
        <begin position="421"/>
        <end position="443"/>
    </location>
</feature>
<comment type="caution">
    <text evidence="10">The sequence shown here is derived from an EMBL/GenBank/DDBJ whole genome shotgun (WGS) entry which is preliminary data.</text>
</comment>
<feature type="transmembrane region" description="Helical" evidence="8">
    <location>
        <begin position="151"/>
        <end position="172"/>
    </location>
</feature>
<dbReference type="RefSeq" id="WP_208997182.1">
    <property type="nucleotide sequence ID" value="NZ_BAAAEA010000005.1"/>
</dbReference>
<dbReference type="SMART" id="SM00014">
    <property type="entry name" value="acidPPc"/>
    <property type="match status" value="1"/>
</dbReference>
<feature type="transmembrane region" description="Helical" evidence="8">
    <location>
        <begin position="179"/>
        <end position="196"/>
    </location>
</feature>
<feature type="transmembrane region" description="Helical" evidence="8">
    <location>
        <begin position="396"/>
        <end position="415"/>
    </location>
</feature>
<keyword evidence="6 8" id="KW-0472">Membrane</keyword>
<feature type="transmembrane region" description="Helical" evidence="8">
    <location>
        <begin position="241"/>
        <end position="262"/>
    </location>
</feature>
<dbReference type="InterPro" id="IPR025902">
    <property type="entry name" value="LssY-like-C_dom"/>
</dbReference>
<keyword evidence="4 8" id="KW-0812">Transmembrane</keyword>
<organism evidence="10 11">
    <name type="scientific">Roseibium denhamense</name>
    <dbReference type="NCBI Taxonomy" id="76305"/>
    <lineage>
        <taxon>Bacteria</taxon>
        <taxon>Pseudomonadati</taxon>
        <taxon>Pseudomonadota</taxon>
        <taxon>Alphaproteobacteria</taxon>
        <taxon>Hyphomicrobiales</taxon>
        <taxon>Stappiaceae</taxon>
        <taxon>Roseibium</taxon>
    </lineage>
</organism>
<dbReference type="EMBL" id="FXTT01000007">
    <property type="protein sequence ID" value="SMP36566.1"/>
    <property type="molecule type" value="Genomic_DNA"/>
</dbReference>
<feature type="transmembrane region" description="Helical" evidence="8">
    <location>
        <begin position="62"/>
        <end position="82"/>
    </location>
</feature>
<evidence type="ECO:0000256" key="2">
    <source>
        <dbReference type="ARBA" id="ARBA00010792"/>
    </source>
</evidence>
<comment type="subcellular location">
    <subcellularLocation>
        <location evidence="1">Cell membrane</location>
        <topology evidence="1">Multi-pass membrane protein</topology>
    </subcellularLocation>
</comment>
<dbReference type="PANTHER" id="PTHR30353">
    <property type="entry name" value="INNER MEMBRANE PROTEIN DEDA-RELATED"/>
    <property type="match status" value="1"/>
</dbReference>
<keyword evidence="11" id="KW-1185">Reference proteome</keyword>
<keyword evidence="3" id="KW-1003">Cell membrane</keyword>
<feature type="transmembrane region" description="Helical" evidence="8">
    <location>
        <begin position="367"/>
        <end position="384"/>
    </location>
</feature>
<keyword evidence="5 8" id="KW-1133">Transmembrane helix</keyword>
<evidence type="ECO:0000256" key="3">
    <source>
        <dbReference type="ARBA" id="ARBA00022475"/>
    </source>
</evidence>
<dbReference type="InterPro" id="IPR032818">
    <property type="entry name" value="DedA-like"/>
</dbReference>
<proteinExistence type="inferred from homology"/>
<dbReference type="InterPro" id="IPR036938">
    <property type="entry name" value="PAP2/HPO_sf"/>
</dbReference>
<dbReference type="CDD" id="cd03392">
    <property type="entry name" value="PAP2_like_2"/>
    <property type="match status" value="1"/>
</dbReference>
<feature type="transmembrane region" description="Helical" evidence="8">
    <location>
        <begin position="293"/>
        <end position="319"/>
    </location>
</feature>
<dbReference type="InterPro" id="IPR032816">
    <property type="entry name" value="VTT_dom"/>
</dbReference>
<dbReference type="Gene3D" id="1.20.144.10">
    <property type="entry name" value="Phosphatidic acid phosphatase type 2/haloperoxidase"/>
    <property type="match status" value="1"/>
</dbReference>
<evidence type="ECO:0000256" key="6">
    <source>
        <dbReference type="ARBA" id="ARBA00023136"/>
    </source>
</evidence>